<dbReference type="PANTHER" id="PTHR34714">
    <property type="entry name" value="EGF-LIKE DOMAIN-CONTAINING PROTEIN"/>
    <property type="match status" value="1"/>
</dbReference>
<keyword evidence="1" id="KW-0472">Membrane</keyword>
<dbReference type="SUPFAM" id="SSF54197">
    <property type="entry name" value="HIT-like"/>
    <property type="match status" value="1"/>
</dbReference>
<dbReference type="AlphaFoldDB" id="A0A9W3A3Y4"/>
<keyword evidence="1" id="KW-1133">Transmembrane helix</keyword>
<evidence type="ECO:0000313" key="2">
    <source>
        <dbReference type="Proteomes" id="UP001165740"/>
    </source>
</evidence>
<proteinExistence type="predicted"/>
<dbReference type="OMA" id="AYTNTEC"/>
<organism evidence="2 3">
    <name type="scientific">Biomphalaria glabrata</name>
    <name type="common">Bloodfluke planorb</name>
    <name type="synonym">Freshwater snail</name>
    <dbReference type="NCBI Taxonomy" id="6526"/>
    <lineage>
        <taxon>Eukaryota</taxon>
        <taxon>Metazoa</taxon>
        <taxon>Spiralia</taxon>
        <taxon>Lophotrochozoa</taxon>
        <taxon>Mollusca</taxon>
        <taxon>Gastropoda</taxon>
        <taxon>Heterobranchia</taxon>
        <taxon>Euthyneura</taxon>
        <taxon>Panpulmonata</taxon>
        <taxon>Hygrophila</taxon>
        <taxon>Lymnaeoidea</taxon>
        <taxon>Planorbidae</taxon>
        <taxon>Biomphalaria</taxon>
    </lineage>
</organism>
<evidence type="ECO:0000256" key="1">
    <source>
        <dbReference type="SAM" id="Phobius"/>
    </source>
</evidence>
<dbReference type="PANTHER" id="PTHR34714:SF3">
    <property type="match status" value="1"/>
</dbReference>
<keyword evidence="1" id="KW-0812">Transmembrane</keyword>
<reference evidence="3" key="1">
    <citation type="submission" date="2025-08" db="UniProtKB">
        <authorList>
            <consortium name="RefSeq"/>
        </authorList>
    </citation>
    <scope>IDENTIFICATION</scope>
</reference>
<dbReference type="GeneID" id="106066092"/>
<keyword evidence="2" id="KW-1185">Reference proteome</keyword>
<dbReference type="InterPro" id="IPR036265">
    <property type="entry name" value="HIT-like_sf"/>
</dbReference>
<dbReference type="OrthoDB" id="5945460at2759"/>
<evidence type="ECO:0000313" key="3">
    <source>
        <dbReference type="RefSeq" id="XP_055881890.1"/>
    </source>
</evidence>
<name>A0A9W3A3Y4_BIOGL</name>
<sequence length="489" mass="56497">MSVVLLTGINTAMTGMLEDHFHSKTTEALIANSMTELSLRLRSKRQLFFLLAAASFLCFLYIINIRVLVFPSFSLTCNTSFPSLHRSYDVWPDFHIKVFDHETFKQECVPHGEYTISGIPDLLPAWSRSHNSHCRELYDKFTCIYAVEKRQGTVKIPDSFVLKVKDWLGNNNELYQELYKQNIIHVTNMYTRETTVFNPLRDKRPVTKPKESEEDYLVRITRESAINCDFCKYKNYTAEHEFGRLESDLSFSASNIFMLDRLHAVITIKDHDPVNWSYEQYMDMMQLTNTWLDRAFQNEPTAKFPAIIWDLLPKSGSSQLHPHNQVFLSPTRYQGMVEAWRRAAQDYFSDQHSNYFTDLITIYSALGLAVPYKSAVALASLTPRKDNEVVIIAPEAGDDFFQLIYYVLRGFMDDLKKFSFSLGGGYPAMDKDDKVGRIPAFVRIITRGVTTEIRTDISALELFTATNVNIDPYKVVRSIQESLRKRSPR</sequence>
<gene>
    <name evidence="3" type="primary">LOC106066092</name>
</gene>
<dbReference type="Proteomes" id="UP001165740">
    <property type="component" value="Chromosome 4"/>
</dbReference>
<feature type="transmembrane region" description="Helical" evidence="1">
    <location>
        <begin position="47"/>
        <end position="69"/>
    </location>
</feature>
<protein>
    <submittedName>
        <fullName evidence="3">Uncharacterized protein LOC106066092 isoform X1</fullName>
    </submittedName>
</protein>
<accession>A0A9W3A3Y4</accession>
<dbReference type="RefSeq" id="XP_055881890.1">
    <property type="nucleotide sequence ID" value="XM_056025915.1"/>
</dbReference>